<dbReference type="InterPro" id="IPR003959">
    <property type="entry name" value="ATPase_AAA_core"/>
</dbReference>
<dbReference type="GO" id="GO:0005524">
    <property type="term" value="F:ATP binding"/>
    <property type="evidence" value="ECO:0007669"/>
    <property type="project" value="InterPro"/>
</dbReference>
<organism evidence="2 3">
    <name type="scientific">Astrephomene gubernaculifera</name>
    <dbReference type="NCBI Taxonomy" id="47775"/>
    <lineage>
        <taxon>Eukaryota</taxon>
        <taxon>Viridiplantae</taxon>
        <taxon>Chlorophyta</taxon>
        <taxon>core chlorophytes</taxon>
        <taxon>Chlorophyceae</taxon>
        <taxon>CS clade</taxon>
        <taxon>Chlamydomonadales</taxon>
        <taxon>Astrephomenaceae</taxon>
        <taxon>Astrephomene</taxon>
    </lineage>
</organism>
<dbReference type="EMBL" id="BMAR01000094">
    <property type="protein sequence ID" value="GFR53157.1"/>
    <property type="molecule type" value="Genomic_DNA"/>
</dbReference>
<dbReference type="Gene3D" id="3.40.50.300">
    <property type="entry name" value="P-loop containing nucleotide triphosphate hydrolases"/>
    <property type="match status" value="1"/>
</dbReference>
<feature type="non-terminal residue" evidence="2">
    <location>
        <position position="171"/>
    </location>
</feature>
<dbReference type="Proteomes" id="UP001054857">
    <property type="component" value="Unassembled WGS sequence"/>
</dbReference>
<evidence type="ECO:0000313" key="3">
    <source>
        <dbReference type="Proteomes" id="UP001054857"/>
    </source>
</evidence>
<feature type="non-terminal residue" evidence="2">
    <location>
        <position position="1"/>
    </location>
</feature>
<reference evidence="2 3" key="1">
    <citation type="journal article" date="2021" name="Sci. Rep.">
        <title>Genome sequencing of the multicellular alga Astrephomene provides insights into convergent evolution of germ-soma differentiation.</title>
        <authorList>
            <person name="Yamashita S."/>
            <person name="Yamamoto K."/>
            <person name="Matsuzaki R."/>
            <person name="Suzuki S."/>
            <person name="Yamaguchi H."/>
            <person name="Hirooka S."/>
            <person name="Minakuchi Y."/>
            <person name="Miyagishima S."/>
            <person name="Kawachi M."/>
            <person name="Toyoda A."/>
            <person name="Nozaki H."/>
        </authorList>
    </citation>
    <scope>NUCLEOTIDE SEQUENCE [LARGE SCALE GENOMIC DNA]</scope>
    <source>
        <strain evidence="2 3">NIES-4017</strain>
    </source>
</reference>
<evidence type="ECO:0000259" key="1">
    <source>
        <dbReference type="Pfam" id="PF00004"/>
    </source>
</evidence>
<feature type="domain" description="ATPase AAA-type core" evidence="1">
    <location>
        <begin position="114"/>
        <end position="142"/>
    </location>
</feature>
<proteinExistence type="predicted"/>
<sequence length="171" mass="18263">GEASGTTPIGRSLFGGALLHRTPGAGLRTPARRVVVCSDETAARAVDEWVTQQLVTPAGRQVSEGQRWRDLEGFGDVKERLQALCKRPIAHAHRAATPSDAAASPQQRRNAAALLYGPPGMGKSRLACALAAELGAAYIRVPPDLISRCSSASRRPEEVMRSIFRVVKAMP</sequence>
<evidence type="ECO:0000313" key="2">
    <source>
        <dbReference type="EMBL" id="GFR53157.1"/>
    </source>
</evidence>
<protein>
    <recommendedName>
        <fullName evidence="1">ATPase AAA-type core domain-containing protein</fullName>
    </recommendedName>
</protein>
<comment type="caution">
    <text evidence="2">The sequence shown here is derived from an EMBL/GenBank/DDBJ whole genome shotgun (WGS) entry which is preliminary data.</text>
</comment>
<dbReference type="GO" id="GO:0016887">
    <property type="term" value="F:ATP hydrolysis activity"/>
    <property type="evidence" value="ECO:0007669"/>
    <property type="project" value="InterPro"/>
</dbReference>
<dbReference type="InterPro" id="IPR027417">
    <property type="entry name" value="P-loop_NTPase"/>
</dbReference>
<dbReference type="Pfam" id="PF00004">
    <property type="entry name" value="AAA"/>
    <property type="match status" value="1"/>
</dbReference>
<gene>
    <name evidence="2" type="ORF">Agub_g15879</name>
</gene>
<accession>A0AAD3E5L7</accession>
<dbReference type="SUPFAM" id="SSF52540">
    <property type="entry name" value="P-loop containing nucleoside triphosphate hydrolases"/>
    <property type="match status" value="1"/>
</dbReference>
<dbReference type="AlphaFoldDB" id="A0AAD3E5L7"/>
<keyword evidence="3" id="KW-1185">Reference proteome</keyword>
<name>A0AAD3E5L7_9CHLO</name>